<evidence type="ECO:0000256" key="2">
    <source>
        <dbReference type="SAM" id="Phobius"/>
    </source>
</evidence>
<reference evidence="3" key="2">
    <citation type="submission" date="2021-04" db="EMBL/GenBank/DDBJ databases">
        <authorList>
            <person name="Gilroy R."/>
        </authorList>
    </citation>
    <scope>NUCLEOTIDE SEQUENCE</scope>
    <source>
        <strain evidence="3">MalCec1-1739</strain>
    </source>
</reference>
<dbReference type="EMBL" id="DWUP01000011">
    <property type="protein sequence ID" value="HJD52198.1"/>
    <property type="molecule type" value="Genomic_DNA"/>
</dbReference>
<name>A0A9D2UGU8_9BACT</name>
<feature type="compositionally biased region" description="Basic residues" evidence="1">
    <location>
        <begin position="1"/>
        <end position="21"/>
    </location>
</feature>
<protein>
    <submittedName>
        <fullName evidence="3">Uncharacterized protein</fullName>
    </submittedName>
</protein>
<feature type="transmembrane region" description="Helical" evidence="2">
    <location>
        <begin position="40"/>
        <end position="61"/>
    </location>
</feature>
<reference evidence="3" key="1">
    <citation type="journal article" date="2021" name="PeerJ">
        <title>Extensive microbial diversity within the chicken gut microbiome revealed by metagenomics and culture.</title>
        <authorList>
            <person name="Gilroy R."/>
            <person name="Ravi A."/>
            <person name="Getino M."/>
            <person name="Pursley I."/>
            <person name="Horton D.L."/>
            <person name="Alikhan N.F."/>
            <person name="Baker D."/>
            <person name="Gharbi K."/>
            <person name="Hall N."/>
            <person name="Watson M."/>
            <person name="Adriaenssens E.M."/>
            <person name="Foster-Nyarko E."/>
            <person name="Jarju S."/>
            <person name="Secka A."/>
            <person name="Antonio M."/>
            <person name="Oren A."/>
            <person name="Chaudhuri R.R."/>
            <person name="La Ragione R."/>
            <person name="Hildebrand F."/>
            <person name="Pallen M.J."/>
        </authorList>
    </citation>
    <scope>NUCLEOTIDE SEQUENCE</scope>
    <source>
        <strain evidence="3">MalCec1-1739</strain>
    </source>
</reference>
<evidence type="ECO:0000313" key="4">
    <source>
        <dbReference type="Proteomes" id="UP000787625"/>
    </source>
</evidence>
<evidence type="ECO:0000256" key="1">
    <source>
        <dbReference type="SAM" id="MobiDB-lite"/>
    </source>
</evidence>
<accession>A0A9D2UGU8</accession>
<evidence type="ECO:0000313" key="3">
    <source>
        <dbReference type="EMBL" id="HJD52198.1"/>
    </source>
</evidence>
<feature type="region of interest" description="Disordered" evidence="1">
    <location>
        <begin position="1"/>
        <end position="31"/>
    </location>
</feature>
<keyword evidence="2" id="KW-1133">Transmembrane helix</keyword>
<sequence length="68" mass="7670">MTSRNTNKKVVSKTQKGRTPRAKTSDPNRNTYNDFDEIKGVLTITLTFIIIGAVIAIISFISDKWLLK</sequence>
<comment type="caution">
    <text evidence="3">The sequence shown here is derived from an EMBL/GenBank/DDBJ whole genome shotgun (WGS) entry which is preliminary data.</text>
</comment>
<gene>
    <name evidence="3" type="ORF">IAA93_00500</name>
</gene>
<keyword evidence="2" id="KW-0472">Membrane</keyword>
<proteinExistence type="predicted"/>
<organism evidence="3 4">
    <name type="scientific">Candidatus Avibacteroides avistercoris</name>
    <dbReference type="NCBI Taxonomy" id="2840690"/>
    <lineage>
        <taxon>Bacteria</taxon>
        <taxon>Pseudomonadati</taxon>
        <taxon>Bacteroidota</taxon>
        <taxon>Bacteroidia</taxon>
        <taxon>Bacteroidales</taxon>
        <taxon>Bacteroidaceae</taxon>
        <taxon>Bacteroidaceae incertae sedis</taxon>
        <taxon>Candidatus Avibacteroides</taxon>
    </lineage>
</organism>
<keyword evidence="2" id="KW-0812">Transmembrane</keyword>
<dbReference type="AlphaFoldDB" id="A0A9D2UGU8"/>
<dbReference type="Proteomes" id="UP000787625">
    <property type="component" value="Unassembled WGS sequence"/>
</dbReference>